<dbReference type="InterPro" id="IPR045766">
    <property type="entry name" value="MCAfunc"/>
</dbReference>
<dbReference type="EMBL" id="OZ019904">
    <property type="protein sequence ID" value="CAK9199735.1"/>
    <property type="molecule type" value="Genomic_DNA"/>
</dbReference>
<keyword evidence="3" id="KW-1185">Reference proteome</keyword>
<gene>
    <name evidence="2" type="ORF">CSSPTR1EN2_LOCUS5085</name>
</gene>
<evidence type="ECO:0000313" key="3">
    <source>
        <dbReference type="Proteomes" id="UP001497512"/>
    </source>
</evidence>
<organism evidence="2 3">
    <name type="scientific">Sphagnum troendelagicum</name>
    <dbReference type="NCBI Taxonomy" id="128251"/>
    <lineage>
        <taxon>Eukaryota</taxon>
        <taxon>Viridiplantae</taxon>
        <taxon>Streptophyta</taxon>
        <taxon>Embryophyta</taxon>
        <taxon>Bryophyta</taxon>
        <taxon>Sphagnophytina</taxon>
        <taxon>Sphagnopsida</taxon>
        <taxon>Sphagnales</taxon>
        <taxon>Sphagnaceae</taxon>
        <taxon>Sphagnum</taxon>
    </lineage>
</organism>
<dbReference type="InterPro" id="IPR059179">
    <property type="entry name" value="MLKL-like_MCAfunc"/>
</dbReference>
<proteinExistence type="predicted"/>
<evidence type="ECO:0000313" key="2">
    <source>
        <dbReference type="EMBL" id="CAK9199735.1"/>
    </source>
</evidence>
<dbReference type="Gene3D" id="1.20.930.20">
    <property type="entry name" value="Adaptor protein Cbl, N-terminal domain"/>
    <property type="match status" value="1"/>
</dbReference>
<sequence>MALAAAFNWVPWLALGDVANITQLTGLNAVQLIGMIVTAANNARMHKKNCRQFAQHLKLISNLLEQLTLSELTQHAETREPLALFEEALRKAVVLVEGCRDKSYLYLVAMGWVYVNKFREYQDEIDRYLKLIPLISLVEGSRKHLKAIEKDRKPYTLEDDELKVQESLMKCELSRKDSCRLSRQLSKRYPGLPITEALRTENEMLRNELQIVKARMEVEHCNVIEHLLEVTDNDSILG</sequence>
<evidence type="ECO:0000259" key="1">
    <source>
        <dbReference type="Pfam" id="PF19584"/>
    </source>
</evidence>
<protein>
    <recommendedName>
        <fullName evidence="1">MCAfunc domain-containing protein</fullName>
    </recommendedName>
</protein>
<dbReference type="InterPro" id="IPR036537">
    <property type="entry name" value="Adaptor_Cbl_N_dom_sf"/>
</dbReference>
<dbReference type="CDD" id="cd21037">
    <property type="entry name" value="MLKL_NTD"/>
    <property type="match status" value="1"/>
</dbReference>
<accession>A0ABP0TLM0</accession>
<feature type="domain" description="MCAfunc" evidence="1">
    <location>
        <begin position="32"/>
        <end position="171"/>
    </location>
</feature>
<dbReference type="PANTHER" id="PTHR46604">
    <property type="entry name" value="PROTEIN MID1-COMPLEMENTING ACTIVITY 1"/>
    <property type="match status" value="1"/>
</dbReference>
<dbReference type="Pfam" id="PF19584">
    <property type="entry name" value="MCAfunc"/>
    <property type="match status" value="1"/>
</dbReference>
<dbReference type="Proteomes" id="UP001497512">
    <property type="component" value="Chromosome 12"/>
</dbReference>
<reference evidence="2" key="1">
    <citation type="submission" date="2024-02" db="EMBL/GenBank/DDBJ databases">
        <authorList>
            <consortium name="ELIXIR-Norway"/>
            <consortium name="Elixir Norway"/>
        </authorList>
    </citation>
    <scope>NUCLEOTIDE SEQUENCE</scope>
</reference>
<dbReference type="PANTHER" id="PTHR46604:SF3">
    <property type="entry name" value="PROTEIN MID1-COMPLEMENTING ACTIVITY 1"/>
    <property type="match status" value="1"/>
</dbReference>
<name>A0ABP0TLM0_9BRYO</name>